<feature type="short sequence motif" description="GXGXXG" evidence="4">
    <location>
        <begin position="17"/>
        <end position="22"/>
    </location>
</feature>
<organism evidence="6 7">
    <name type="scientific">Anaerosacchariphilus polymeriproducens</name>
    <dbReference type="NCBI Taxonomy" id="1812858"/>
    <lineage>
        <taxon>Bacteria</taxon>
        <taxon>Bacillati</taxon>
        <taxon>Bacillota</taxon>
        <taxon>Clostridia</taxon>
        <taxon>Lachnospirales</taxon>
        <taxon>Lachnospiraceae</taxon>
        <taxon>Anaerosacchariphilus</taxon>
    </lineage>
</organism>
<feature type="short sequence motif" description="DGA/G" evidence="4">
    <location>
        <begin position="184"/>
        <end position="186"/>
    </location>
</feature>
<accession>A0A371AXF0</accession>
<comment type="caution">
    <text evidence="6">The sequence shown here is derived from an EMBL/GenBank/DDBJ whole genome shotgun (WGS) entry which is preliminary data.</text>
</comment>
<feature type="active site" description="Nucleophile" evidence="4">
    <location>
        <position position="46"/>
    </location>
</feature>
<evidence type="ECO:0000256" key="3">
    <source>
        <dbReference type="ARBA" id="ARBA00023098"/>
    </source>
</evidence>
<evidence type="ECO:0000259" key="5">
    <source>
        <dbReference type="PROSITE" id="PS51635"/>
    </source>
</evidence>
<proteinExistence type="predicted"/>
<feature type="domain" description="PNPLA" evidence="5">
    <location>
        <begin position="13"/>
        <end position="197"/>
    </location>
</feature>
<evidence type="ECO:0000256" key="1">
    <source>
        <dbReference type="ARBA" id="ARBA00022801"/>
    </source>
</evidence>
<dbReference type="InterPro" id="IPR016035">
    <property type="entry name" value="Acyl_Trfase/lysoPLipase"/>
</dbReference>
<keyword evidence="7" id="KW-1185">Reference proteome</keyword>
<dbReference type="RefSeq" id="WP_115481216.1">
    <property type="nucleotide sequence ID" value="NZ_QRCT01000014.1"/>
</dbReference>
<dbReference type="PANTHER" id="PTHR14226:SF57">
    <property type="entry name" value="BLR7027 PROTEIN"/>
    <property type="match status" value="1"/>
</dbReference>
<dbReference type="InterPro" id="IPR002641">
    <property type="entry name" value="PNPLA_dom"/>
</dbReference>
<evidence type="ECO:0000313" key="7">
    <source>
        <dbReference type="Proteomes" id="UP000255036"/>
    </source>
</evidence>
<dbReference type="CDD" id="cd07209">
    <property type="entry name" value="Pat_hypo_Ecoli_Z1214_like"/>
    <property type="match status" value="1"/>
</dbReference>
<evidence type="ECO:0000256" key="4">
    <source>
        <dbReference type="PROSITE-ProRule" id="PRU01161"/>
    </source>
</evidence>
<keyword evidence="1 4" id="KW-0378">Hydrolase</keyword>
<evidence type="ECO:0000256" key="2">
    <source>
        <dbReference type="ARBA" id="ARBA00022963"/>
    </source>
</evidence>
<keyword evidence="2 4" id="KW-0442">Lipid degradation</keyword>
<dbReference type="PROSITE" id="PS51635">
    <property type="entry name" value="PNPLA"/>
    <property type="match status" value="1"/>
</dbReference>
<sequence>MIPVIDMTKEYGLVLEGGGAKGAYQIGAWKALVESGVKICAVAGTSVGALNGALICMGDVQKAEELWGNIAYSKVIDVDDKVMEELFGKNLKAQEIVREFTRIAGNKGADVTPLRQMIEENIDEEFIRNGSVKLYLLTFSISDMKELDIDIQKEPDGLLADYLLASSYLPVFKNERLHGKIYIDGGMINNVPLNCLVERGYKNIISIRIFGMGREKKVKISDDTVLLTISPRVNLGNMLDFDSKKSRRNLKIGYFDAMRLIYGLKGTIYYIEQKEEECYYLNQLVTLEKEVLSFILSIYKVNITKEGYHIRALVEVIYPAIALELKLGKEWNYETLYLSMLEAAAKILKIQKYRIYTVQELKQLVVKRVYNTENLRTLPLFVHCILNDKQLIIKELEE</sequence>
<dbReference type="GO" id="GO:0016042">
    <property type="term" value="P:lipid catabolic process"/>
    <property type="evidence" value="ECO:0007669"/>
    <property type="project" value="UniProtKB-UniRule"/>
</dbReference>
<dbReference type="AlphaFoldDB" id="A0A371AXF0"/>
<name>A0A371AXF0_9FIRM</name>
<dbReference type="Gene3D" id="3.40.1090.10">
    <property type="entry name" value="Cytosolic phospholipase A2 catalytic domain"/>
    <property type="match status" value="2"/>
</dbReference>
<dbReference type="InterPro" id="IPR050301">
    <property type="entry name" value="NTE"/>
</dbReference>
<protein>
    <submittedName>
        <fullName evidence="6">Patatin-like phospholipase family protein</fullName>
    </submittedName>
</protein>
<dbReference type="PANTHER" id="PTHR14226">
    <property type="entry name" value="NEUROPATHY TARGET ESTERASE/SWISS CHEESE D.MELANOGASTER"/>
    <property type="match status" value="1"/>
</dbReference>
<dbReference type="SUPFAM" id="SSF52151">
    <property type="entry name" value="FabD/lysophospholipase-like"/>
    <property type="match status" value="1"/>
</dbReference>
<feature type="short sequence motif" description="GXSXG" evidence="4">
    <location>
        <begin position="44"/>
        <end position="48"/>
    </location>
</feature>
<evidence type="ECO:0000313" key="6">
    <source>
        <dbReference type="EMBL" id="RDU24192.1"/>
    </source>
</evidence>
<dbReference type="EMBL" id="QRCT01000014">
    <property type="protein sequence ID" value="RDU24192.1"/>
    <property type="molecule type" value="Genomic_DNA"/>
</dbReference>
<feature type="active site" description="Proton acceptor" evidence="4">
    <location>
        <position position="184"/>
    </location>
</feature>
<dbReference type="Pfam" id="PF01734">
    <property type="entry name" value="Patatin"/>
    <property type="match status" value="1"/>
</dbReference>
<gene>
    <name evidence="6" type="ORF">DWV06_05705</name>
</gene>
<reference evidence="6 7" key="1">
    <citation type="submission" date="2018-07" db="EMBL/GenBank/DDBJ databases">
        <title>Anaerosacharophilus polymeroproducens gen. nov. sp. nov., an anaerobic bacterium isolated from salt field.</title>
        <authorList>
            <person name="Kim W."/>
            <person name="Yang S.-H."/>
            <person name="Oh J."/>
            <person name="Lee J.-H."/>
            <person name="Kwon K.K."/>
        </authorList>
    </citation>
    <scope>NUCLEOTIDE SEQUENCE [LARGE SCALE GENOMIC DNA]</scope>
    <source>
        <strain evidence="6 7">MCWD5</strain>
    </source>
</reference>
<dbReference type="GO" id="GO:0016787">
    <property type="term" value="F:hydrolase activity"/>
    <property type="evidence" value="ECO:0007669"/>
    <property type="project" value="UniProtKB-UniRule"/>
</dbReference>
<keyword evidence="3 4" id="KW-0443">Lipid metabolism</keyword>
<dbReference type="OrthoDB" id="9770965at2"/>
<dbReference type="Proteomes" id="UP000255036">
    <property type="component" value="Unassembled WGS sequence"/>
</dbReference>